<gene>
    <name evidence="2" type="ORF">AV530_018740</name>
</gene>
<keyword evidence="3" id="KW-1185">Reference proteome</keyword>
<dbReference type="AlphaFoldDB" id="A0A1V4JJL6"/>
<dbReference type="EMBL" id="LSYS01007194">
    <property type="protein sequence ID" value="OPJ72284.1"/>
    <property type="molecule type" value="Genomic_DNA"/>
</dbReference>
<name>A0A1V4JJL6_PATFA</name>
<accession>A0A1V4JJL6</accession>
<feature type="region of interest" description="Disordered" evidence="1">
    <location>
        <begin position="1"/>
        <end position="45"/>
    </location>
</feature>
<feature type="compositionally biased region" description="Low complexity" evidence="1">
    <location>
        <begin position="28"/>
        <end position="38"/>
    </location>
</feature>
<evidence type="ECO:0000313" key="2">
    <source>
        <dbReference type="EMBL" id="OPJ72284.1"/>
    </source>
</evidence>
<proteinExistence type="predicted"/>
<evidence type="ECO:0000313" key="3">
    <source>
        <dbReference type="Proteomes" id="UP000190648"/>
    </source>
</evidence>
<sequence length="78" mass="8378">MPLPYDNFGADLNCQPPPSGPGQPPPAGAHKAGAAALPGRPPSRNPLKLTLGMDSYLHFWRRVVPAEEAFKASQQVCW</sequence>
<organism evidence="2 3">
    <name type="scientific">Patagioenas fasciata monilis</name>
    <dbReference type="NCBI Taxonomy" id="372326"/>
    <lineage>
        <taxon>Eukaryota</taxon>
        <taxon>Metazoa</taxon>
        <taxon>Chordata</taxon>
        <taxon>Craniata</taxon>
        <taxon>Vertebrata</taxon>
        <taxon>Euteleostomi</taxon>
        <taxon>Archelosauria</taxon>
        <taxon>Archosauria</taxon>
        <taxon>Dinosauria</taxon>
        <taxon>Saurischia</taxon>
        <taxon>Theropoda</taxon>
        <taxon>Coelurosauria</taxon>
        <taxon>Aves</taxon>
        <taxon>Neognathae</taxon>
        <taxon>Neoaves</taxon>
        <taxon>Columbimorphae</taxon>
        <taxon>Columbiformes</taxon>
        <taxon>Columbidae</taxon>
        <taxon>Patagioenas</taxon>
    </lineage>
</organism>
<reference evidence="2 3" key="1">
    <citation type="submission" date="2016-02" db="EMBL/GenBank/DDBJ databases">
        <title>Band-tailed pigeon sequencing and assembly.</title>
        <authorList>
            <person name="Soares A.E."/>
            <person name="Novak B.J."/>
            <person name="Rice E.S."/>
            <person name="O'Connell B."/>
            <person name="Chang D."/>
            <person name="Weber S."/>
            <person name="Shapiro B."/>
        </authorList>
    </citation>
    <scope>NUCLEOTIDE SEQUENCE [LARGE SCALE GENOMIC DNA]</scope>
    <source>
        <strain evidence="2">BTP2013</strain>
        <tissue evidence="2">Blood</tissue>
    </source>
</reference>
<protein>
    <submittedName>
        <fullName evidence="2">Uncharacterized protein</fullName>
    </submittedName>
</protein>
<evidence type="ECO:0000256" key="1">
    <source>
        <dbReference type="SAM" id="MobiDB-lite"/>
    </source>
</evidence>
<comment type="caution">
    <text evidence="2">The sequence shown here is derived from an EMBL/GenBank/DDBJ whole genome shotgun (WGS) entry which is preliminary data.</text>
</comment>
<dbReference type="OrthoDB" id="10621198at2759"/>
<feature type="compositionally biased region" description="Pro residues" evidence="1">
    <location>
        <begin position="15"/>
        <end position="27"/>
    </location>
</feature>
<dbReference type="Proteomes" id="UP000190648">
    <property type="component" value="Unassembled WGS sequence"/>
</dbReference>